<protein>
    <recommendedName>
        <fullName evidence="4">Biopolymer transporter Tol</fullName>
    </recommendedName>
</protein>
<evidence type="ECO:0008006" key="4">
    <source>
        <dbReference type="Google" id="ProtNLM"/>
    </source>
</evidence>
<name>A0ABP9B636_9ACTN</name>
<evidence type="ECO:0000313" key="2">
    <source>
        <dbReference type="EMBL" id="GAA4789518.1"/>
    </source>
</evidence>
<feature type="region of interest" description="Disordered" evidence="1">
    <location>
        <begin position="1"/>
        <end position="21"/>
    </location>
</feature>
<proteinExistence type="predicted"/>
<dbReference type="Proteomes" id="UP001501265">
    <property type="component" value="Unassembled WGS sequence"/>
</dbReference>
<feature type="region of interest" description="Disordered" evidence="1">
    <location>
        <begin position="80"/>
        <end position="156"/>
    </location>
</feature>
<reference evidence="3" key="1">
    <citation type="journal article" date="2019" name="Int. J. Syst. Evol. Microbiol.">
        <title>The Global Catalogue of Microorganisms (GCM) 10K type strain sequencing project: providing services to taxonomists for standard genome sequencing and annotation.</title>
        <authorList>
            <consortium name="The Broad Institute Genomics Platform"/>
            <consortium name="The Broad Institute Genome Sequencing Center for Infectious Disease"/>
            <person name="Wu L."/>
            <person name="Ma J."/>
        </authorList>
    </citation>
    <scope>NUCLEOTIDE SEQUENCE [LARGE SCALE GENOMIC DNA]</scope>
    <source>
        <strain evidence="3">JCM 18081</strain>
    </source>
</reference>
<sequence length="156" mass="17445">MERGERQSDASGVERVKPRAAELRALRGGRIVRMEERRPPERTPDGHFVVIKGRKWRATDPSVPEESAARLRRHLMAARRAVRSATTAGDPDAERAARARVNRAKTALGERGTPWWDQTEGERRRRWEQGLARLDADAEPESGSGPGSEAESDSRS</sequence>
<evidence type="ECO:0000256" key="1">
    <source>
        <dbReference type="SAM" id="MobiDB-lite"/>
    </source>
</evidence>
<organism evidence="2 3">
    <name type="scientific">Streptomyces ziwulingensis</name>
    <dbReference type="NCBI Taxonomy" id="1045501"/>
    <lineage>
        <taxon>Bacteria</taxon>
        <taxon>Bacillati</taxon>
        <taxon>Actinomycetota</taxon>
        <taxon>Actinomycetes</taxon>
        <taxon>Kitasatosporales</taxon>
        <taxon>Streptomycetaceae</taxon>
        <taxon>Streptomyces</taxon>
    </lineage>
</organism>
<comment type="caution">
    <text evidence="2">The sequence shown here is derived from an EMBL/GenBank/DDBJ whole genome shotgun (WGS) entry which is preliminary data.</text>
</comment>
<evidence type="ECO:0000313" key="3">
    <source>
        <dbReference type="Proteomes" id="UP001501265"/>
    </source>
</evidence>
<accession>A0ABP9B636</accession>
<keyword evidence="3" id="KW-1185">Reference proteome</keyword>
<dbReference type="EMBL" id="BAABIG010000013">
    <property type="protein sequence ID" value="GAA4789518.1"/>
    <property type="molecule type" value="Genomic_DNA"/>
</dbReference>
<gene>
    <name evidence="2" type="ORF">GCM10023220_12940</name>
</gene>